<comment type="caution">
    <text evidence="2">The sequence shown here is derived from an EMBL/GenBank/DDBJ whole genome shotgun (WGS) entry which is preliminary data.</text>
</comment>
<feature type="transmembrane region" description="Helical" evidence="1">
    <location>
        <begin position="12"/>
        <end position="30"/>
    </location>
</feature>
<keyword evidence="3" id="KW-1185">Reference proteome</keyword>
<evidence type="ECO:0000256" key="1">
    <source>
        <dbReference type="SAM" id="Phobius"/>
    </source>
</evidence>
<name>A0ABD3RCJ5_9STRA</name>
<reference evidence="2 3" key="1">
    <citation type="submission" date="2024-10" db="EMBL/GenBank/DDBJ databases">
        <title>Updated reference genomes for cyclostephanoid diatoms.</title>
        <authorList>
            <person name="Roberts W.R."/>
            <person name="Alverson A.J."/>
        </authorList>
    </citation>
    <scope>NUCLEOTIDE SEQUENCE [LARGE SCALE GENOMIC DNA]</scope>
    <source>
        <strain evidence="2 3">AJA228-03</strain>
    </source>
</reference>
<dbReference type="EMBL" id="JALLPB020000310">
    <property type="protein sequence ID" value="KAL3810708.1"/>
    <property type="molecule type" value="Genomic_DNA"/>
</dbReference>
<feature type="transmembrane region" description="Helical" evidence="1">
    <location>
        <begin position="84"/>
        <end position="104"/>
    </location>
</feature>
<keyword evidence="1" id="KW-1133">Transmembrane helix</keyword>
<sequence length="171" mass="18752">MLIAGEDKLYHALASAFITCLTFALTFLASERFYHRRLRNRTSGGEGNNDDVEVGGSSSPSIMHGDDGLGENNCLRFPRDRPRWYYPILMALSAFVALAIGITKEVFDAYDVVWTGGDASLGDVLADSVGAIMGILLIFVALRIRPCISRIAMRVRDVRARASDEPAARPQ</sequence>
<keyword evidence="1" id="KW-0472">Membrane</keyword>
<feature type="transmembrane region" description="Helical" evidence="1">
    <location>
        <begin position="124"/>
        <end position="144"/>
    </location>
</feature>
<organism evidence="2 3">
    <name type="scientific">Cyclostephanos tholiformis</name>
    <dbReference type="NCBI Taxonomy" id="382380"/>
    <lineage>
        <taxon>Eukaryota</taxon>
        <taxon>Sar</taxon>
        <taxon>Stramenopiles</taxon>
        <taxon>Ochrophyta</taxon>
        <taxon>Bacillariophyta</taxon>
        <taxon>Coscinodiscophyceae</taxon>
        <taxon>Thalassiosirophycidae</taxon>
        <taxon>Stephanodiscales</taxon>
        <taxon>Stephanodiscaceae</taxon>
        <taxon>Cyclostephanos</taxon>
    </lineage>
</organism>
<keyword evidence="1" id="KW-0812">Transmembrane</keyword>
<evidence type="ECO:0000313" key="3">
    <source>
        <dbReference type="Proteomes" id="UP001530377"/>
    </source>
</evidence>
<dbReference type="Proteomes" id="UP001530377">
    <property type="component" value="Unassembled WGS sequence"/>
</dbReference>
<evidence type="ECO:0008006" key="4">
    <source>
        <dbReference type="Google" id="ProtNLM"/>
    </source>
</evidence>
<accession>A0ABD3RCJ5</accession>
<dbReference type="AlphaFoldDB" id="A0ABD3RCJ5"/>
<evidence type="ECO:0000313" key="2">
    <source>
        <dbReference type="EMBL" id="KAL3810708.1"/>
    </source>
</evidence>
<proteinExistence type="predicted"/>
<gene>
    <name evidence="2" type="ORF">ACHAXA_009990</name>
</gene>
<protein>
    <recommendedName>
        <fullName evidence="4">VanZ-like domain-containing protein</fullName>
    </recommendedName>
</protein>